<keyword evidence="2" id="KW-1185">Reference proteome</keyword>
<protein>
    <submittedName>
        <fullName evidence="1">Uncharacterized protein</fullName>
    </submittedName>
</protein>
<organism evidence="1 2">
    <name type="scientific">Xenoophorus captivus</name>
    <dbReference type="NCBI Taxonomy" id="1517983"/>
    <lineage>
        <taxon>Eukaryota</taxon>
        <taxon>Metazoa</taxon>
        <taxon>Chordata</taxon>
        <taxon>Craniata</taxon>
        <taxon>Vertebrata</taxon>
        <taxon>Euteleostomi</taxon>
        <taxon>Actinopterygii</taxon>
        <taxon>Neopterygii</taxon>
        <taxon>Teleostei</taxon>
        <taxon>Neoteleostei</taxon>
        <taxon>Acanthomorphata</taxon>
        <taxon>Ovalentaria</taxon>
        <taxon>Atherinomorphae</taxon>
        <taxon>Cyprinodontiformes</taxon>
        <taxon>Goodeidae</taxon>
        <taxon>Xenoophorus</taxon>
    </lineage>
</organism>
<sequence length="119" mass="13761">MLYKSYYKTYLSLFQQETGGKQRQVRETHAQAMISFLEMFWLLWRRSLQAAQQVEREKTKNKTSVCTLSQLLYNTEQHSVPALVEISDSLHGSVANLNFTINSSESETLAYETLNLSQC</sequence>
<evidence type="ECO:0000313" key="1">
    <source>
        <dbReference type="EMBL" id="MEQ2214412.1"/>
    </source>
</evidence>
<accession>A0ABV0S1I6</accession>
<evidence type="ECO:0000313" key="2">
    <source>
        <dbReference type="Proteomes" id="UP001434883"/>
    </source>
</evidence>
<name>A0ABV0S1I6_9TELE</name>
<gene>
    <name evidence="1" type="ORF">XENOCAPTIV_005853</name>
</gene>
<proteinExistence type="predicted"/>
<dbReference type="Proteomes" id="UP001434883">
    <property type="component" value="Unassembled WGS sequence"/>
</dbReference>
<comment type="caution">
    <text evidence="1">The sequence shown here is derived from an EMBL/GenBank/DDBJ whole genome shotgun (WGS) entry which is preliminary data.</text>
</comment>
<reference evidence="1 2" key="1">
    <citation type="submission" date="2021-06" db="EMBL/GenBank/DDBJ databases">
        <authorList>
            <person name="Palmer J.M."/>
        </authorList>
    </citation>
    <scope>NUCLEOTIDE SEQUENCE [LARGE SCALE GENOMIC DNA]</scope>
    <source>
        <strain evidence="1 2">XC_2019</strain>
        <tissue evidence="1">Muscle</tissue>
    </source>
</reference>
<dbReference type="EMBL" id="JAHRIN010067382">
    <property type="protein sequence ID" value="MEQ2214412.1"/>
    <property type="molecule type" value="Genomic_DNA"/>
</dbReference>